<comment type="caution">
    <text evidence="2">The sequence shown here is derived from an EMBL/GenBank/DDBJ whole genome shotgun (WGS) entry which is preliminary data.</text>
</comment>
<proteinExistence type="predicted"/>
<protein>
    <submittedName>
        <fullName evidence="2">Uncharacterized protein</fullName>
    </submittedName>
</protein>
<dbReference type="EMBL" id="LSMT01000285">
    <property type="protein sequence ID" value="PFX21236.1"/>
    <property type="molecule type" value="Genomic_DNA"/>
</dbReference>
<evidence type="ECO:0000313" key="2">
    <source>
        <dbReference type="EMBL" id="PFX21236.1"/>
    </source>
</evidence>
<dbReference type="Proteomes" id="UP000225706">
    <property type="component" value="Unassembled WGS sequence"/>
</dbReference>
<dbReference type="AlphaFoldDB" id="A0A2B4RVP5"/>
<reference evidence="3" key="1">
    <citation type="journal article" date="2017" name="bioRxiv">
        <title>Comparative analysis of the genomes of Stylophora pistillata and Acropora digitifera provides evidence for extensive differences between species of corals.</title>
        <authorList>
            <person name="Voolstra C.R."/>
            <person name="Li Y."/>
            <person name="Liew Y.J."/>
            <person name="Baumgarten S."/>
            <person name="Zoccola D."/>
            <person name="Flot J.-F."/>
            <person name="Tambutte S."/>
            <person name="Allemand D."/>
            <person name="Aranda M."/>
        </authorList>
    </citation>
    <scope>NUCLEOTIDE SEQUENCE [LARGE SCALE GENOMIC DNA]</scope>
</reference>
<evidence type="ECO:0000313" key="3">
    <source>
        <dbReference type="Proteomes" id="UP000225706"/>
    </source>
</evidence>
<feature type="region of interest" description="Disordered" evidence="1">
    <location>
        <begin position="14"/>
        <end position="59"/>
    </location>
</feature>
<keyword evidence="3" id="KW-1185">Reference proteome</keyword>
<sequence>MSIAVGKQFEMLPQLNKQKRSSSTEVSFQTAKASSKPTQKPVLEEAPQNRNNRDDDESCKKEGRDLFFCSEEGFVESFQQYALLEKHLDCSKHQYVLEKETLYDKAMTMDATKLERGAGVLSDIVDEGASMTVEDHGSMMPMGWALNSHCIDLFRNRE</sequence>
<evidence type="ECO:0000256" key="1">
    <source>
        <dbReference type="SAM" id="MobiDB-lite"/>
    </source>
</evidence>
<organism evidence="2 3">
    <name type="scientific">Stylophora pistillata</name>
    <name type="common">Smooth cauliflower coral</name>
    <dbReference type="NCBI Taxonomy" id="50429"/>
    <lineage>
        <taxon>Eukaryota</taxon>
        <taxon>Metazoa</taxon>
        <taxon>Cnidaria</taxon>
        <taxon>Anthozoa</taxon>
        <taxon>Hexacorallia</taxon>
        <taxon>Scleractinia</taxon>
        <taxon>Astrocoeniina</taxon>
        <taxon>Pocilloporidae</taxon>
        <taxon>Stylophora</taxon>
    </lineage>
</organism>
<gene>
    <name evidence="2" type="ORF">AWC38_SpisGene14289</name>
</gene>
<name>A0A2B4RVP5_STYPI</name>
<accession>A0A2B4RVP5</accession>
<feature type="compositionally biased region" description="Polar residues" evidence="1">
    <location>
        <begin position="21"/>
        <end position="38"/>
    </location>
</feature>